<dbReference type="PATRIC" id="fig|1423811.3.peg.1811"/>
<dbReference type="NCBIfam" id="TIGR02167">
    <property type="entry name" value="Liste_lipo_26"/>
    <property type="match status" value="10"/>
</dbReference>
<dbReference type="EMBL" id="AZDG01000006">
    <property type="protein sequence ID" value="KRK64922.1"/>
    <property type="molecule type" value="Genomic_DNA"/>
</dbReference>
<dbReference type="SUPFAM" id="SSF52058">
    <property type="entry name" value="L domain-like"/>
    <property type="match status" value="1"/>
</dbReference>
<keyword evidence="2" id="KW-1185">Reference proteome</keyword>
<dbReference type="Pfam" id="PF03382">
    <property type="entry name" value="DUF285"/>
    <property type="match status" value="2"/>
</dbReference>
<dbReference type="Proteomes" id="UP000050929">
    <property type="component" value="Unassembled WGS sequence"/>
</dbReference>
<dbReference type="InterPro" id="IPR011889">
    <property type="entry name" value="Liste_lipo_26"/>
</dbReference>
<reference evidence="1 2" key="1">
    <citation type="journal article" date="2015" name="Genome Announc.">
        <title>Expanding the biotechnology potential of lactobacilli through comparative genomics of 213 strains and associated genera.</title>
        <authorList>
            <person name="Sun Z."/>
            <person name="Harris H.M."/>
            <person name="McCann A."/>
            <person name="Guo C."/>
            <person name="Argimon S."/>
            <person name="Zhang W."/>
            <person name="Yang X."/>
            <person name="Jeffery I.B."/>
            <person name="Cooney J.C."/>
            <person name="Kagawa T.F."/>
            <person name="Liu W."/>
            <person name="Song Y."/>
            <person name="Salvetti E."/>
            <person name="Wrobel A."/>
            <person name="Rasinkangas P."/>
            <person name="Parkhill J."/>
            <person name="Rea M.C."/>
            <person name="O'Sullivan O."/>
            <person name="Ritari J."/>
            <person name="Douillard F.P."/>
            <person name="Paul Ross R."/>
            <person name="Yang R."/>
            <person name="Briner A.E."/>
            <person name="Felis G.E."/>
            <person name="de Vos W.M."/>
            <person name="Barrangou R."/>
            <person name="Klaenhammer T.R."/>
            <person name="Caufield P.W."/>
            <person name="Cui Y."/>
            <person name="Zhang H."/>
            <person name="O'Toole P.W."/>
        </authorList>
    </citation>
    <scope>NUCLEOTIDE SEQUENCE [LARGE SCALE GENOMIC DNA]</scope>
    <source>
        <strain evidence="1 2">DSM 20183</strain>
    </source>
</reference>
<dbReference type="InterPro" id="IPR032675">
    <property type="entry name" value="LRR_dom_sf"/>
</dbReference>
<gene>
    <name evidence="1" type="ORF">FC72_GL001772</name>
</gene>
<organism evidence="1 2">
    <name type="scientific">Companilactobacillus tucceti DSM 20183</name>
    <dbReference type="NCBI Taxonomy" id="1423811"/>
    <lineage>
        <taxon>Bacteria</taxon>
        <taxon>Bacillati</taxon>
        <taxon>Bacillota</taxon>
        <taxon>Bacilli</taxon>
        <taxon>Lactobacillales</taxon>
        <taxon>Lactobacillaceae</taxon>
        <taxon>Companilactobacillus</taxon>
    </lineage>
</organism>
<evidence type="ECO:0000313" key="1">
    <source>
        <dbReference type="EMBL" id="KRK64922.1"/>
    </source>
</evidence>
<evidence type="ECO:0000313" key="2">
    <source>
        <dbReference type="Proteomes" id="UP000050929"/>
    </source>
</evidence>
<accession>A0A0R1JAA7</accession>
<protein>
    <recommendedName>
        <fullName evidence="3">BspA family leucine-rich repeat surface protein</fullName>
    </recommendedName>
</protein>
<evidence type="ECO:0008006" key="3">
    <source>
        <dbReference type="Google" id="ProtNLM"/>
    </source>
</evidence>
<name>A0A0R1JAA7_9LACO</name>
<dbReference type="STRING" id="1423811.FC72_GL001772"/>
<dbReference type="Gene3D" id="3.80.10.10">
    <property type="entry name" value="Ribonuclease Inhibitor"/>
    <property type="match status" value="3"/>
</dbReference>
<dbReference type="AlphaFoldDB" id="A0A0R1JAA7"/>
<sequence>MALFLFSNTLIKADSMQDVINQNDSLVVDQPNQTKVEATASAPNVSAYSITNSGTFGTCNWDIDDTGKLTIHAGVLGTGLPNWNSYNSVITSVYVEQGVKANSNSTGLFKDLSNATTIDINNLDTSGVSDFTQFFSDDSKLKDINGLGKIDTSNAVSMQRMFYSAKSLGTLDVSNFDTKAVTDMSYMFYNCPALITGLSNFDTINVGLMNSMFMISNYANIKDIEGWNTAKVTNMSGMLSFISNLTSIDISNWDKSNVTNISTMFSGDTSLTKVIGLDGWNTGKVTNMSGLFNGTKFTEIPEIEGWDTSQVTNMGSLFYNCNSLAKLNLSNWDTSKVKNMSSMFGKDSKLNENTLQGLDNFKTGEVTDFGSMFNGTGFTVLNLTNFNTDNANKMNDMFAYTKSLVSVNGIFNTSSVSTIHGIFDNSSISDISNLHIDEWKTDKVTDFAYAFRETNFSALPEISGWKTDSGENFSHMFQGMPNLTTLNLSKWNTSNATDMSFMFSNDNKLSNVDISNFDTSNVKYINDMFYNTSNLDTIDTSNWNTSNTTTMKEMFTNSGVKVLDTSNWNTRKVTDITEMFYGAKNIGEFDLSNWDMSNIANMKSFFDNGRYNIWKLKLGPKSFFTADANFPKASVNDFIDQKENKKYSAISDKWQVVDEANGGTDHAPVGKLISNDDLASLYSAQGGPTATYVLQQTPFIDMKLDVPDLSFHKTGSAKGIAYRKEDFFRINITNNTSPARYVKSDVKVKLSDPIANSNGDKINGDLIFRDDGGVDDKVIGSDDTTILTRDFPMNDYPMSWGRGRGFLMKFDGTHVKAGDYSGTLTWTLQNSL</sequence>
<proteinExistence type="predicted"/>
<dbReference type="InterPro" id="IPR005046">
    <property type="entry name" value="DUF285"/>
</dbReference>
<comment type="caution">
    <text evidence="1">The sequence shown here is derived from an EMBL/GenBank/DDBJ whole genome shotgun (WGS) entry which is preliminary data.</text>
</comment>